<feature type="transmembrane region" description="Helical" evidence="1">
    <location>
        <begin position="307"/>
        <end position="330"/>
    </location>
</feature>
<keyword evidence="3" id="KW-0808">Transferase</keyword>
<dbReference type="eggNOG" id="COG1835">
    <property type="taxonomic scope" value="Bacteria"/>
</dbReference>
<proteinExistence type="predicted"/>
<feature type="transmembrane region" description="Helical" evidence="1">
    <location>
        <begin position="53"/>
        <end position="72"/>
    </location>
</feature>
<feature type="domain" description="Acyltransferase 3" evidence="2">
    <location>
        <begin position="16"/>
        <end position="325"/>
    </location>
</feature>
<dbReference type="PANTHER" id="PTHR23028:SF53">
    <property type="entry name" value="ACYL_TRANSF_3 DOMAIN-CONTAINING PROTEIN"/>
    <property type="match status" value="1"/>
</dbReference>
<reference evidence="3 4" key="1">
    <citation type="submission" date="2009-01" db="EMBL/GenBank/DDBJ databases">
        <title>Complete sequence of chromosome of Methylobacterium nodulans ORS 2060.</title>
        <authorList>
            <consortium name="US DOE Joint Genome Institute"/>
            <person name="Lucas S."/>
            <person name="Copeland A."/>
            <person name="Lapidus A."/>
            <person name="Glavina del Rio T."/>
            <person name="Dalin E."/>
            <person name="Tice H."/>
            <person name="Bruce D."/>
            <person name="Goodwin L."/>
            <person name="Pitluck S."/>
            <person name="Sims D."/>
            <person name="Brettin T."/>
            <person name="Detter J.C."/>
            <person name="Han C."/>
            <person name="Larimer F."/>
            <person name="Land M."/>
            <person name="Hauser L."/>
            <person name="Kyrpides N."/>
            <person name="Ivanova N."/>
            <person name="Marx C.J."/>
            <person name="Richardson P."/>
        </authorList>
    </citation>
    <scope>NUCLEOTIDE SEQUENCE [LARGE SCALE GENOMIC DNA]</scope>
    <source>
        <strain evidence="4">LMG 21967 / CNCM I-2342 / ORS 2060</strain>
    </source>
</reference>
<name>B8IF94_METNO</name>
<dbReference type="InterPro" id="IPR050879">
    <property type="entry name" value="Acyltransferase_3"/>
</dbReference>
<keyword evidence="4" id="KW-1185">Reference proteome</keyword>
<evidence type="ECO:0000259" key="2">
    <source>
        <dbReference type="Pfam" id="PF01757"/>
    </source>
</evidence>
<feature type="transmembrane region" description="Helical" evidence="1">
    <location>
        <begin position="209"/>
        <end position="226"/>
    </location>
</feature>
<dbReference type="KEGG" id="mno:Mnod_0774"/>
<feature type="transmembrane region" description="Helical" evidence="1">
    <location>
        <begin position="123"/>
        <end position="143"/>
    </location>
</feature>
<dbReference type="AlphaFoldDB" id="B8IF94"/>
<dbReference type="EMBL" id="CP001349">
    <property type="protein sequence ID" value="ACL55805.1"/>
    <property type="molecule type" value="Genomic_DNA"/>
</dbReference>
<dbReference type="InterPro" id="IPR002656">
    <property type="entry name" value="Acyl_transf_3_dom"/>
</dbReference>
<dbReference type="GO" id="GO:0016747">
    <property type="term" value="F:acyltransferase activity, transferring groups other than amino-acyl groups"/>
    <property type="evidence" value="ECO:0007669"/>
    <property type="project" value="InterPro"/>
</dbReference>
<feature type="transmembrane region" description="Helical" evidence="1">
    <location>
        <begin position="164"/>
        <end position="189"/>
    </location>
</feature>
<feature type="transmembrane region" description="Helical" evidence="1">
    <location>
        <begin position="233"/>
        <end position="253"/>
    </location>
</feature>
<organism evidence="3 4">
    <name type="scientific">Methylobacterium nodulans (strain LMG 21967 / CNCM I-2342 / ORS 2060)</name>
    <dbReference type="NCBI Taxonomy" id="460265"/>
    <lineage>
        <taxon>Bacteria</taxon>
        <taxon>Pseudomonadati</taxon>
        <taxon>Pseudomonadota</taxon>
        <taxon>Alphaproteobacteria</taxon>
        <taxon>Hyphomicrobiales</taxon>
        <taxon>Methylobacteriaceae</taxon>
        <taxon>Methylobacterium</taxon>
    </lineage>
</organism>
<evidence type="ECO:0000313" key="3">
    <source>
        <dbReference type="EMBL" id="ACL55805.1"/>
    </source>
</evidence>
<dbReference type="Pfam" id="PF01757">
    <property type="entry name" value="Acyl_transf_3"/>
    <property type="match status" value="1"/>
</dbReference>
<gene>
    <name evidence="3" type="ordered locus">Mnod_0774</name>
</gene>
<dbReference type="STRING" id="460265.Mnod_0774"/>
<evidence type="ECO:0000256" key="1">
    <source>
        <dbReference type="SAM" id="Phobius"/>
    </source>
</evidence>
<dbReference type="GO" id="GO:0009103">
    <property type="term" value="P:lipopolysaccharide biosynthetic process"/>
    <property type="evidence" value="ECO:0007669"/>
    <property type="project" value="TreeGrafter"/>
</dbReference>
<sequence length="367" mass="40747">MSLGQEMETADNNPSGFNYLRLLLALAVITWHTVIVCYGLEAETPFWTGPIRPAIFFILPAFFALGGFLVAASALRNTIAGFLLLRAMRLYPALLFEVTTFAIIIGPFITTYSLGAYFTDESLYLYLLNATGFIHYFLPGVFGSNPAGPAVNLQLWTIPRELECYALLTGLALIGFTRRPALIALALAVMSAYGLMRDQQALIGSGPPARLLILSFLAGILLYMWKDKVPSRFPYFVLAAALSWYCLSDVHLMSLSPLPVAYATVWLGAKNPRRIWFVATGDYSYGLYLYGYPTQQLIAQLLPDLRIWYWNGIISVIVAGVFACISWHLVEHPVLKRKSQILALLRVHAPGRRTRAMISLAGRPEPA</sequence>
<accession>B8IF94</accession>
<dbReference type="HOGENOM" id="CLU_005679_0_1_5"/>
<dbReference type="GO" id="GO:0016020">
    <property type="term" value="C:membrane"/>
    <property type="evidence" value="ECO:0007669"/>
    <property type="project" value="TreeGrafter"/>
</dbReference>
<keyword evidence="1" id="KW-0472">Membrane</keyword>
<dbReference type="Proteomes" id="UP000008207">
    <property type="component" value="Chromosome"/>
</dbReference>
<keyword evidence="1" id="KW-0812">Transmembrane</keyword>
<keyword evidence="3" id="KW-0012">Acyltransferase</keyword>
<protein>
    <submittedName>
        <fullName evidence="3">Acyltransferase 3</fullName>
    </submittedName>
</protein>
<feature type="transmembrane region" description="Helical" evidence="1">
    <location>
        <begin position="20"/>
        <end position="41"/>
    </location>
</feature>
<feature type="transmembrane region" description="Helical" evidence="1">
    <location>
        <begin position="93"/>
        <end position="117"/>
    </location>
</feature>
<keyword evidence="1" id="KW-1133">Transmembrane helix</keyword>
<dbReference type="PANTHER" id="PTHR23028">
    <property type="entry name" value="ACETYLTRANSFERASE"/>
    <property type="match status" value="1"/>
</dbReference>
<evidence type="ECO:0000313" key="4">
    <source>
        <dbReference type="Proteomes" id="UP000008207"/>
    </source>
</evidence>